<comment type="similarity">
    <text evidence="3">Belongs to the methyltransferase superfamily. RsmJ family.</text>
</comment>
<evidence type="ECO:0000256" key="3">
    <source>
        <dbReference type="HAMAP-Rule" id="MF_01523"/>
    </source>
</evidence>
<accession>A0A4D6Y8C1</accession>
<comment type="catalytic activity">
    <reaction evidence="3">
        <text>guanosine(1516) in 16S rRNA + S-adenosyl-L-methionine = N(2)-methylguanosine(1516) in 16S rRNA + S-adenosyl-L-homocysteine + H(+)</text>
        <dbReference type="Rhea" id="RHEA:43220"/>
        <dbReference type="Rhea" id="RHEA-COMP:10412"/>
        <dbReference type="Rhea" id="RHEA-COMP:10413"/>
        <dbReference type="ChEBI" id="CHEBI:15378"/>
        <dbReference type="ChEBI" id="CHEBI:57856"/>
        <dbReference type="ChEBI" id="CHEBI:59789"/>
        <dbReference type="ChEBI" id="CHEBI:74269"/>
        <dbReference type="ChEBI" id="CHEBI:74481"/>
        <dbReference type="EC" id="2.1.1.242"/>
    </reaction>
</comment>
<dbReference type="InterPro" id="IPR029063">
    <property type="entry name" value="SAM-dependent_MTases_sf"/>
</dbReference>
<dbReference type="Pfam" id="PF04445">
    <property type="entry name" value="SAM_MT"/>
    <property type="match status" value="1"/>
</dbReference>
<dbReference type="PANTHER" id="PTHR36112">
    <property type="entry name" value="RIBOSOMAL RNA SMALL SUBUNIT METHYLTRANSFERASE J"/>
    <property type="match status" value="1"/>
</dbReference>
<dbReference type="EMBL" id="CP032999">
    <property type="protein sequence ID" value="QCI26176.1"/>
    <property type="molecule type" value="Genomic_DNA"/>
</dbReference>
<dbReference type="Gene3D" id="3.40.50.150">
    <property type="entry name" value="Vaccinia Virus protein VP39"/>
    <property type="match status" value="1"/>
</dbReference>
<dbReference type="RefSeq" id="WP_158350928.1">
    <property type="nucleotide sequence ID" value="NZ_CP032999.1"/>
</dbReference>
<gene>
    <name evidence="3" type="primary">rsmJ</name>
    <name evidence="4" type="ORF">D9V78_02060</name>
</gene>
<comment type="function">
    <text evidence="3">Specifically methylates the guanosine in position 1516 of 16S rRNA.</text>
</comment>
<dbReference type="GO" id="GO:0005737">
    <property type="term" value="C:cytoplasm"/>
    <property type="evidence" value="ECO:0007669"/>
    <property type="project" value="UniProtKB-SubCell"/>
</dbReference>
<dbReference type="Proteomes" id="UP000298685">
    <property type="component" value="Chromosome"/>
</dbReference>
<comment type="subcellular location">
    <subcellularLocation>
        <location evidence="3">Cytoplasm</location>
    </subcellularLocation>
</comment>
<keyword evidence="3 4" id="KW-0808">Transferase</keyword>
<keyword evidence="3" id="KW-0963">Cytoplasm</keyword>
<evidence type="ECO:0000256" key="2">
    <source>
        <dbReference type="ARBA" id="ARBA00022691"/>
    </source>
</evidence>
<keyword evidence="3" id="KW-0698">rRNA processing</keyword>
<keyword evidence="1 3" id="KW-0489">Methyltransferase</keyword>
<dbReference type="SUPFAM" id="SSF53335">
    <property type="entry name" value="S-adenosyl-L-methionine-dependent methyltransferases"/>
    <property type="match status" value="1"/>
</dbReference>
<dbReference type="HAMAP" id="MF_01523">
    <property type="entry name" value="16SrRNA_methyltr_J"/>
    <property type="match status" value="1"/>
</dbReference>
<evidence type="ECO:0000313" key="4">
    <source>
        <dbReference type="EMBL" id="QCI26176.1"/>
    </source>
</evidence>
<organism evidence="4 5">
    <name type="scientific">Buchnera aphidicola</name>
    <name type="common">Sarucallis kahawaluokalani</name>
    <dbReference type="NCBI Taxonomy" id="1241878"/>
    <lineage>
        <taxon>Bacteria</taxon>
        <taxon>Pseudomonadati</taxon>
        <taxon>Pseudomonadota</taxon>
        <taxon>Gammaproteobacteria</taxon>
        <taxon>Enterobacterales</taxon>
        <taxon>Erwiniaceae</taxon>
        <taxon>Buchnera</taxon>
    </lineage>
</organism>
<feature type="binding site" evidence="3">
    <location>
        <begin position="114"/>
        <end position="115"/>
    </location>
    <ligand>
        <name>S-adenosyl-L-methionine</name>
        <dbReference type="ChEBI" id="CHEBI:59789"/>
    </ligand>
</feature>
<dbReference type="InterPro" id="IPR007536">
    <property type="entry name" value="16SrRNA_methylTrfase_J"/>
</dbReference>
<dbReference type="AlphaFoldDB" id="A0A4D6Y8C1"/>
<feature type="binding site" evidence="3">
    <location>
        <position position="168"/>
    </location>
    <ligand>
        <name>S-adenosyl-L-methionine</name>
        <dbReference type="ChEBI" id="CHEBI:59789"/>
    </ligand>
</feature>
<protein>
    <recommendedName>
        <fullName evidence="3">Ribosomal RNA small subunit methyltransferase J</fullName>
        <ecNumber evidence="3">2.1.1.242</ecNumber>
    </recommendedName>
    <alternativeName>
        <fullName evidence="3">16S rRNA m2G1516 methyltransferase</fullName>
    </alternativeName>
    <alternativeName>
        <fullName evidence="3">rRNA (guanine-N(2)-)-methyltransferase</fullName>
    </alternativeName>
</protein>
<dbReference type="GO" id="GO:0008990">
    <property type="term" value="F:rRNA (guanine-N2-)-methyltransferase activity"/>
    <property type="evidence" value="ECO:0007669"/>
    <property type="project" value="UniProtKB-UniRule"/>
</dbReference>
<reference evidence="4 5" key="1">
    <citation type="submission" date="2018-10" db="EMBL/GenBank/DDBJ databases">
        <title>Comparative functional genomics of the obligate endosymbiont Buchnera aphidicola.</title>
        <authorList>
            <person name="Chong R.A."/>
        </authorList>
    </citation>
    <scope>NUCLEOTIDE SEQUENCE [LARGE SCALE GENOMIC DNA]</scope>
    <source>
        <strain evidence="4 5">Ska</strain>
    </source>
</reference>
<keyword evidence="2 3" id="KW-0949">S-adenosyl-L-methionine</keyword>
<dbReference type="PANTHER" id="PTHR36112:SF1">
    <property type="entry name" value="RIBOSOMAL RNA SMALL SUBUNIT METHYLTRANSFERASE J"/>
    <property type="match status" value="1"/>
</dbReference>
<dbReference type="OrthoDB" id="3191794at2"/>
<dbReference type="EC" id="2.1.1.242" evidence="3"/>
<evidence type="ECO:0000313" key="5">
    <source>
        <dbReference type="Proteomes" id="UP000298685"/>
    </source>
</evidence>
<comment type="caution">
    <text evidence="3">Lacks conserved residue(s) required for the propagation of feature annotation.</text>
</comment>
<proteinExistence type="inferred from homology"/>
<evidence type="ECO:0000256" key="1">
    <source>
        <dbReference type="ARBA" id="ARBA00022603"/>
    </source>
</evidence>
<sequence length="243" mass="28488">MIFKIKIINYANPEKLIFIKKIWNIQHDHTSQISLIIKPHRIELQNNLINSKKNIWVDFNIKKINLYKLDKKIKMIQAIKIKNTFNLNILDATAGLGKDAFIFVSYGYKVTMIERNPILSILLYDGLVRGLQNNDIKKLIKKNINLIYNTTLNIHQLKIQQPDIIYLDPMFPTRKKSLSKKEIRTIQNIVGYDTDADNLLLTCLPFAKKKVVVKRPKKSNYLANIKPNYIIPTKNHRFDIYVK</sequence>
<name>A0A4D6Y8C1_9GAMM</name>